<dbReference type="Proteomes" id="UP001303046">
    <property type="component" value="Unassembled WGS sequence"/>
</dbReference>
<evidence type="ECO:0000313" key="2">
    <source>
        <dbReference type="EMBL" id="KAK6752906.1"/>
    </source>
</evidence>
<protein>
    <submittedName>
        <fullName evidence="2">Uncharacterized protein</fullName>
    </submittedName>
</protein>
<keyword evidence="3" id="KW-1185">Reference proteome</keyword>
<comment type="caution">
    <text evidence="2">The sequence shown here is derived from an EMBL/GenBank/DDBJ whole genome shotgun (WGS) entry which is preliminary data.</text>
</comment>
<organism evidence="2 3">
    <name type="scientific">Necator americanus</name>
    <name type="common">Human hookworm</name>
    <dbReference type="NCBI Taxonomy" id="51031"/>
    <lineage>
        <taxon>Eukaryota</taxon>
        <taxon>Metazoa</taxon>
        <taxon>Ecdysozoa</taxon>
        <taxon>Nematoda</taxon>
        <taxon>Chromadorea</taxon>
        <taxon>Rhabditida</taxon>
        <taxon>Rhabditina</taxon>
        <taxon>Rhabditomorpha</taxon>
        <taxon>Strongyloidea</taxon>
        <taxon>Ancylostomatidae</taxon>
        <taxon>Bunostominae</taxon>
        <taxon>Necator</taxon>
    </lineage>
</organism>
<keyword evidence="1" id="KW-0732">Signal</keyword>
<feature type="chain" id="PRO_5045915343" evidence="1">
    <location>
        <begin position="17"/>
        <end position="180"/>
    </location>
</feature>
<feature type="signal peptide" evidence="1">
    <location>
        <begin position="1"/>
        <end position="16"/>
    </location>
</feature>
<evidence type="ECO:0000256" key="1">
    <source>
        <dbReference type="SAM" id="SignalP"/>
    </source>
</evidence>
<dbReference type="PANTHER" id="PTHR34311:SF4">
    <property type="entry name" value="NEMATODE SPECIFIC PEPTIDE FAMILY"/>
    <property type="match status" value="1"/>
</dbReference>
<proteinExistence type="predicted"/>
<accession>A0ABR1DTT9</accession>
<sequence>MTKLVVLLGLLTLVSTQQVENCQMTQFNHCNAALQQFWDIDTTNIWNDVNQLNQALISLMRPPYGINNYVTICNGFANFYSCLGPENIYFCLGLVGQVGMGKSPQDAYAYQGLMADWQFKCGTGFFAVYESLTFTLQEQCYCRFWERMQIRSKPDEFVWDHLSQRSMPSHEPRRRSMVWL</sequence>
<dbReference type="EMBL" id="JAVFWL010000004">
    <property type="protein sequence ID" value="KAK6752906.1"/>
    <property type="molecule type" value="Genomic_DNA"/>
</dbReference>
<dbReference type="PANTHER" id="PTHR34311">
    <property type="entry name" value="PROTEIN CBG21698-RELATED"/>
    <property type="match status" value="1"/>
</dbReference>
<name>A0ABR1DTT9_NECAM</name>
<evidence type="ECO:0000313" key="3">
    <source>
        <dbReference type="Proteomes" id="UP001303046"/>
    </source>
</evidence>
<reference evidence="2 3" key="1">
    <citation type="submission" date="2023-08" db="EMBL/GenBank/DDBJ databases">
        <title>A Necator americanus chromosomal reference genome.</title>
        <authorList>
            <person name="Ilik V."/>
            <person name="Petrzelkova K.J."/>
            <person name="Pardy F."/>
            <person name="Fuh T."/>
            <person name="Niatou-Singa F.S."/>
            <person name="Gouil Q."/>
            <person name="Baker L."/>
            <person name="Ritchie M.E."/>
            <person name="Jex A.R."/>
            <person name="Gazzola D."/>
            <person name="Li H."/>
            <person name="Toshio Fujiwara R."/>
            <person name="Zhan B."/>
            <person name="Aroian R.V."/>
            <person name="Pafco B."/>
            <person name="Schwarz E.M."/>
        </authorList>
    </citation>
    <scope>NUCLEOTIDE SEQUENCE [LARGE SCALE GENOMIC DNA]</scope>
    <source>
        <strain evidence="2 3">Aroian</strain>
        <tissue evidence="2">Whole animal</tissue>
    </source>
</reference>
<gene>
    <name evidence="2" type="primary">Necator_chrIV.g17278</name>
    <name evidence="2" type="ORF">RB195_003980</name>
</gene>